<accession>A0AAE3EWV9</accession>
<dbReference type="Gene3D" id="3.30.450.20">
    <property type="entry name" value="PAS domain"/>
    <property type="match status" value="1"/>
</dbReference>
<evidence type="ECO:0000256" key="1">
    <source>
        <dbReference type="ARBA" id="ARBA00023015"/>
    </source>
</evidence>
<dbReference type="RefSeq" id="WP_317903710.1">
    <property type="nucleotide sequence ID" value="NZ_JAIRBC010000036.1"/>
</dbReference>
<dbReference type="AlphaFoldDB" id="A0AAE3EWV9"/>
<evidence type="ECO:0000313" key="6">
    <source>
        <dbReference type="Proteomes" id="UP001200642"/>
    </source>
</evidence>
<dbReference type="PROSITE" id="PS01124">
    <property type="entry name" value="HTH_ARAC_FAMILY_2"/>
    <property type="match status" value="1"/>
</dbReference>
<dbReference type="EMBL" id="JAIRBC010000036">
    <property type="protein sequence ID" value="MCG2462575.1"/>
    <property type="molecule type" value="Genomic_DNA"/>
</dbReference>
<evidence type="ECO:0000313" key="5">
    <source>
        <dbReference type="EMBL" id="MCG2462575.1"/>
    </source>
</evidence>
<dbReference type="InterPro" id="IPR009057">
    <property type="entry name" value="Homeodomain-like_sf"/>
</dbReference>
<comment type="caution">
    <text evidence="5">The sequence shown here is derived from an EMBL/GenBank/DDBJ whole genome shotgun (WGS) entry which is preliminary data.</text>
</comment>
<evidence type="ECO:0000256" key="3">
    <source>
        <dbReference type="ARBA" id="ARBA00023163"/>
    </source>
</evidence>
<protein>
    <submittedName>
        <fullName evidence="5">AraC family transcriptional regulator</fullName>
    </submittedName>
</protein>
<dbReference type="PANTHER" id="PTHR47893:SF1">
    <property type="entry name" value="REGULATORY PROTEIN PCHR"/>
    <property type="match status" value="1"/>
</dbReference>
<keyword evidence="1" id="KW-0805">Transcription regulation</keyword>
<feature type="domain" description="HTH araC/xylS-type" evidence="4">
    <location>
        <begin position="223"/>
        <end position="322"/>
    </location>
</feature>
<evidence type="ECO:0000259" key="4">
    <source>
        <dbReference type="PROSITE" id="PS01124"/>
    </source>
</evidence>
<evidence type="ECO:0000256" key="2">
    <source>
        <dbReference type="ARBA" id="ARBA00023125"/>
    </source>
</evidence>
<dbReference type="SUPFAM" id="SSF46689">
    <property type="entry name" value="Homeodomain-like"/>
    <property type="match status" value="1"/>
</dbReference>
<organism evidence="5 6">
    <name type="scientific">Cerina litoralis</name>
    <dbReference type="NCBI Taxonomy" id="2874477"/>
    <lineage>
        <taxon>Bacteria</taxon>
        <taxon>Pseudomonadati</taxon>
        <taxon>Bacteroidota</taxon>
        <taxon>Flavobacteriia</taxon>
        <taxon>Flavobacteriales</taxon>
        <taxon>Flavobacteriaceae</taxon>
        <taxon>Cerina</taxon>
    </lineage>
</organism>
<gene>
    <name evidence="5" type="ORF">K8352_17570</name>
</gene>
<keyword evidence="6" id="KW-1185">Reference proteome</keyword>
<keyword evidence="2" id="KW-0238">DNA-binding</keyword>
<dbReference type="InterPro" id="IPR020449">
    <property type="entry name" value="Tscrpt_reg_AraC-type_HTH"/>
</dbReference>
<dbReference type="SMART" id="SM00342">
    <property type="entry name" value="HTH_ARAC"/>
    <property type="match status" value="1"/>
</dbReference>
<dbReference type="InterPro" id="IPR053142">
    <property type="entry name" value="PchR_regulatory_protein"/>
</dbReference>
<reference evidence="5" key="1">
    <citation type="submission" date="2023-02" db="EMBL/GenBank/DDBJ databases">
        <title>Genome of Flavobacteriaceae gen. nov. sp. strain F89.</title>
        <authorList>
            <person name="Wang Y."/>
        </authorList>
    </citation>
    <scope>NUCLEOTIDE SEQUENCE</scope>
    <source>
        <strain evidence="5">F89</strain>
    </source>
</reference>
<dbReference type="PRINTS" id="PR00032">
    <property type="entry name" value="HTHARAC"/>
</dbReference>
<name>A0AAE3EWV9_9FLAO</name>
<dbReference type="Pfam" id="PF12833">
    <property type="entry name" value="HTH_18"/>
    <property type="match status" value="1"/>
</dbReference>
<dbReference type="Gene3D" id="1.10.10.60">
    <property type="entry name" value="Homeodomain-like"/>
    <property type="match status" value="1"/>
</dbReference>
<dbReference type="PANTHER" id="PTHR47893">
    <property type="entry name" value="REGULATORY PROTEIN PCHR"/>
    <property type="match status" value="1"/>
</dbReference>
<dbReference type="InterPro" id="IPR018060">
    <property type="entry name" value="HTH_AraC"/>
</dbReference>
<sequence>MPPIKEKKRMQRISHMLLEMAAGNFFYRLDRSDKNDNVEALVIVLNMLAEEIQESFLHQGYVNSQGTTKQIVQMCFMLDEDAIIRMINQRASTILSTLYSNIIDRSFDSFLTNDSKNKWEKLWKTLNGKDFYDTSIELTFVTREKLLLPNQCYITTFKREKEVQRKTLVTVFHYSNGYRELEKNLKQSVVKFRNKHGQYFQGPSNQPIKQKLRLSYEDIRKIREGHNIIINNLDKELPSIKDFAHQLGTNEFKLKYGFKELYGTSVYRFLVQERLRKAKMLVQYSDMALKSIAHMTGFKSDPHFSRAFKKQYGFPPSELRKRSLKDDK</sequence>
<dbReference type="InterPro" id="IPR018062">
    <property type="entry name" value="HTH_AraC-typ_CS"/>
</dbReference>
<dbReference type="GO" id="GO:0043565">
    <property type="term" value="F:sequence-specific DNA binding"/>
    <property type="evidence" value="ECO:0007669"/>
    <property type="project" value="InterPro"/>
</dbReference>
<proteinExistence type="predicted"/>
<dbReference type="GO" id="GO:0003700">
    <property type="term" value="F:DNA-binding transcription factor activity"/>
    <property type="evidence" value="ECO:0007669"/>
    <property type="project" value="InterPro"/>
</dbReference>
<keyword evidence="3" id="KW-0804">Transcription</keyword>
<dbReference type="PROSITE" id="PS00041">
    <property type="entry name" value="HTH_ARAC_FAMILY_1"/>
    <property type="match status" value="1"/>
</dbReference>
<dbReference type="Proteomes" id="UP001200642">
    <property type="component" value="Unassembled WGS sequence"/>
</dbReference>